<evidence type="ECO:0000313" key="3">
    <source>
        <dbReference type="EMBL" id="RJX40405.1"/>
    </source>
</evidence>
<gene>
    <name evidence="3" type="ORF">D3P09_10575</name>
</gene>
<evidence type="ECO:0000256" key="2">
    <source>
        <dbReference type="SAM" id="MobiDB-lite"/>
    </source>
</evidence>
<accession>A0A3A6PHB9</accession>
<evidence type="ECO:0000256" key="1">
    <source>
        <dbReference type="ARBA" id="ARBA00022729"/>
    </source>
</evidence>
<sequence>MLSAVACSNTSNNSTDGTGEPVKSPAVTEPAAPEESPEESPASTESAPPEESGSEAGSGLITKEQYAKIESGMTYEEIIEIVGSEGEVMAESGKKGDDLYVFVVMYEGSGDLGASASFSFLGDELQSKAQFGLE</sequence>
<proteinExistence type="predicted"/>
<feature type="compositionally biased region" description="Polar residues" evidence="2">
    <location>
        <begin position="1"/>
        <end position="17"/>
    </location>
</feature>
<feature type="region of interest" description="Disordered" evidence="2">
    <location>
        <begin position="1"/>
        <end position="63"/>
    </location>
</feature>
<feature type="compositionally biased region" description="Low complexity" evidence="2">
    <location>
        <begin position="24"/>
        <end position="58"/>
    </location>
</feature>
<evidence type="ECO:0008006" key="5">
    <source>
        <dbReference type="Google" id="ProtNLM"/>
    </source>
</evidence>
<protein>
    <recommendedName>
        <fullName evidence="5">DUF3862 domain-containing protein</fullName>
    </recommendedName>
</protein>
<keyword evidence="4" id="KW-1185">Reference proteome</keyword>
<dbReference type="EMBL" id="QXQB01000002">
    <property type="protein sequence ID" value="RJX40405.1"/>
    <property type="molecule type" value="Genomic_DNA"/>
</dbReference>
<keyword evidence="1" id="KW-0732">Signal</keyword>
<organism evidence="3 4">
    <name type="scientific">Paenibacillus pinisoli</name>
    <dbReference type="NCBI Taxonomy" id="1276110"/>
    <lineage>
        <taxon>Bacteria</taxon>
        <taxon>Bacillati</taxon>
        <taxon>Bacillota</taxon>
        <taxon>Bacilli</taxon>
        <taxon>Bacillales</taxon>
        <taxon>Paenibacillaceae</taxon>
        <taxon>Paenibacillus</taxon>
    </lineage>
</organism>
<evidence type="ECO:0000313" key="4">
    <source>
        <dbReference type="Proteomes" id="UP000267798"/>
    </source>
</evidence>
<reference evidence="3 4" key="1">
    <citation type="submission" date="2018-09" db="EMBL/GenBank/DDBJ databases">
        <title>Paenibacillus aracenensis nov. sp. isolated from a cave in southern Spain.</title>
        <authorList>
            <person name="Jurado V."/>
            <person name="Gutierrez-Patricio S."/>
            <person name="Gonzalez-Pimentel J.L."/>
            <person name="Miller A.Z."/>
            <person name="Laiz L."/>
            <person name="Saiz-Jimenez C."/>
        </authorList>
    </citation>
    <scope>NUCLEOTIDE SEQUENCE [LARGE SCALE GENOMIC DNA]</scope>
    <source>
        <strain evidence="3 4">JCM 19203</strain>
    </source>
</reference>
<dbReference type="AlphaFoldDB" id="A0A3A6PHB9"/>
<dbReference type="InterPro" id="IPR024221">
    <property type="entry name" value="BLIP_dom_sf"/>
</dbReference>
<dbReference type="Gene3D" id="3.30.1450.10">
    <property type="match status" value="1"/>
</dbReference>
<dbReference type="SUPFAM" id="SSF55648">
    <property type="entry name" value="beta-lactamase-inhibitor protein, BLIP"/>
    <property type="match status" value="1"/>
</dbReference>
<dbReference type="Proteomes" id="UP000267798">
    <property type="component" value="Unassembled WGS sequence"/>
</dbReference>
<dbReference type="InterPro" id="IPR037873">
    <property type="entry name" value="BamE-like"/>
</dbReference>
<name>A0A3A6PHB9_9BACL</name>
<dbReference type="OrthoDB" id="570195at2"/>
<comment type="caution">
    <text evidence="3">The sequence shown here is derived from an EMBL/GenBank/DDBJ whole genome shotgun (WGS) entry which is preliminary data.</text>
</comment>